<comment type="caution">
    <text evidence="11">The sequence shown here is derived from an EMBL/GenBank/DDBJ whole genome shotgun (WGS) entry which is preliminary data.</text>
</comment>
<dbReference type="InterPro" id="IPR022099">
    <property type="entry name" value="DUF3638"/>
</dbReference>
<evidence type="ECO:0000259" key="9">
    <source>
        <dbReference type="Pfam" id="PF12359"/>
    </source>
</evidence>
<dbReference type="InterPro" id="IPR022105">
    <property type="entry name" value="DUF3645"/>
</dbReference>
<dbReference type="InterPro" id="IPR046541">
    <property type="entry name" value="DUF6606"/>
</dbReference>
<dbReference type="GO" id="GO:0006508">
    <property type="term" value="P:proteolysis"/>
    <property type="evidence" value="ECO:0007669"/>
    <property type="project" value="UniProtKB-KW"/>
</dbReference>
<comment type="catalytic activity">
    <reaction evidence="1">
        <text>Thiol-dependent hydrolysis of ester, thioester, amide, peptide and isopeptide bonds formed by the C-terminal Gly of ubiquitin (a 76-residue protein attached to proteins as an intracellular targeting signal).</text>
        <dbReference type="EC" id="3.4.19.12"/>
    </reaction>
</comment>
<keyword evidence="5" id="KW-0378">Hydrolase</keyword>
<reference evidence="11" key="2">
    <citation type="journal article" date="2020" name="Nat. Commun.">
        <title>Large-scale genome sequencing of mycorrhizal fungi provides insights into the early evolution of symbiotic traits.</title>
        <authorList>
            <person name="Miyauchi S."/>
            <person name="Kiss E."/>
            <person name="Kuo A."/>
            <person name="Drula E."/>
            <person name="Kohler A."/>
            <person name="Sanchez-Garcia M."/>
            <person name="Morin E."/>
            <person name="Andreopoulos B."/>
            <person name="Barry K.W."/>
            <person name="Bonito G."/>
            <person name="Buee M."/>
            <person name="Carver A."/>
            <person name="Chen C."/>
            <person name="Cichocki N."/>
            <person name="Clum A."/>
            <person name="Culley D."/>
            <person name="Crous P.W."/>
            <person name="Fauchery L."/>
            <person name="Girlanda M."/>
            <person name="Hayes R.D."/>
            <person name="Keri Z."/>
            <person name="LaButti K."/>
            <person name="Lipzen A."/>
            <person name="Lombard V."/>
            <person name="Magnuson J."/>
            <person name="Maillard F."/>
            <person name="Murat C."/>
            <person name="Nolan M."/>
            <person name="Ohm R.A."/>
            <person name="Pangilinan J."/>
            <person name="Pereira M.F."/>
            <person name="Perotto S."/>
            <person name="Peter M."/>
            <person name="Pfister S."/>
            <person name="Riley R."/>
            <person name="Sitrit Y."/>
            <person name="Stielow J.B."/>
            <person name="Szollosi G."/>
            <person name="Zifcakova L."/>
            <person name="Stursova M."/>
            <person name="Spatafora J.W."/>
            <person name="Tedersoo L."/>
            <person name="Vaario L.M."/>
            <person name="Yamada A."/>
            <person name="Yan M."/>
            <person name="Wang P."/>
            <person name="Xu J."/>
            <person name="Bruns T."/>
            <person name="Baldrian P."/>
            <person name="Vilgalys R."/>
            <person name="Dunand C."/>
            <person name="Henrissat B."/>
            <person name="Grigoriev I.V."/>
            <person name="Hibbett D."/>
            <person name="Nagy L.G."/>
            <person name="Martin F.M."/>
        </authorList>
    </citation>
    <scope>NUCLEOTIDE SEQUENCE</scope>
    <source>
        <strain evidence="11">Prilba</strain>
    </source>
</reference>
<feature type="domain" description="DUF3645" evidence="9">
    <location>
        <begin position="2375"/>
        <end position="2407"/>
    </location>
</feature>
<feature type="domain" description="DUF6606" evidence="10">
    <location>
        <begin position="17"/>
        <end position="280"/>
    </location>
</feature>
<accession>A0A9P5T9W4</accession>
<dbReference type="Pfam" id="PF12359">
    <property type="entry name" value="DUF3645"/>
    <property type="match status" value="1"/>
</dbReference>
<dbReference type="GO" id="GO:0004843">
    <property type="term" value="F:cysteine-type deubiquitinase activity"/>
    <property type="evidence" value="ECO:0007669"/>
    <property type="project" value="UniProtKB-EC"/>
</dbReference>
<dbReference type="PANTHER" id="PTHR13367">
    <property type="entry name" value="UBIQUITIN THIOESTERASE"/>
    <property type="match status" value="1"/>
</dbReference>
<organism evidence="11 12">
    <name type="scientific">Russula ochroleuca</name>
    <dbReference type="NCBI Taxonomy" id="152965"/>
    <lineage>
        <taxon>Eukaryota</taxon>
        <taxon>Fungi</taxon>
        <taxon>Dikarya</taxon>
        <taxon>Basidiomycota</taxon>
        <taxon>Agaricomycotina</taxon>
        <taxon>Agaricomycetes</taxon>
        <taxon>Russulales</taxon>
        <taxon>Russulaceae</taxon>
        <taxon>Russula</taxon>
    </lineage>
</organism>
<keyword evidence="3" id="KW-0645">Protease</keyword>
<dbReference type="OrthoDB" id="3182339at2759"/>
<evidence type="ECO:0000313" key="12">
    <source>
        <dbReference type="Proteomes" id="UP000759537"/>
    </source>
</evidence>
<dbReference type="Proteomes" id="UP000759537">
    <property type="component" value="Unassembled WGS sequence"/>
</dbReference>
<keyword evidence="6" id="KW-0788">Thiol protease</keyword>
<keyword evidence="12" id="KW-1185">Reference proteome</keyword>
<evidence type="ECO:0000256" key="4">
    <source>
        <dbReference type="ARBA" id="ARBA00022786"/>
    </source>
</evidence>
<dbReference type="EMBL" id="WHVB01000006">
    <property type="protein sequence ID" value="KAF8481612.1"/>
    <property type="molecule type" value="Genomic_DNA"/>
</dbReference>
<evidence type="ECO:0000256" key="6">
    <source>
        <dbReference type="ARBA" id="ARBA00022807"/>
    </source>
</evidence>
<evidence type="ECO:0000256" key="2">
    <source>
        <dbReference type="ARBA" id="ARBA00012759"/>
    </source>
</evidence>
<dbReference type="Pfam" id="PF12340">
    <property type="entry name" value="DUF3638"/>
    <property type="match status" value="1"/>
</dbReference>
<feature type="region of interest" description="Disordered" evidence="7">
    <location>
        <begin position="3143"/>
        <end position="3162"/>
    </location>
</feature>
<feature type="domain" description="DUF3638" evidence="8">
    <location>
        <begin position="2030"/>
        <end position="2253"/>
    </location>
</feature>
<evidence type="ECO:0000313" key="11">
    <source>
        <dbReference type="EMBL" id="KAF8481612.1"/>
    </source>
</evidence>
<sequence length="3162" mass="357710">MPILAANDQDSDIFRLVITNVFMPPKLPHEDPGEQVEQRMNVALFYNLIEAAGYFLQDVPASQRPLWKHMIKMMVLARHITEVPLEEAVLQRVFSNMGIGDVFCMHIRAQNAALIVRRLSSDAFVQFEVFEVSPQNTAIMTTKGKLLCSYPGPAIQVPLEIFMNEWFLRQLSSFLVQMDVDCLDSTPTVSKSGSTISEVRESVHPRYISELLVGILGGCGQPADVDRITKRIGNEVLWDNAYKPWRRSPLWLTLRVSLQSSLRGSNLYKHFMLFFHAYLLRGCVSRDFSSELLYAMRVKTARRLSKLGHAVSHRVYEIVHDISKETEALLWKRWTEFQAKGSISPTLQPEELDFIADSDISLQKSYNYLTKILRSALHGFSQTRFTPSQGSRLNNVHDFTRFTNGRLAQAISDDQRIAIADFELSVESGLISWVAASINNDDHHAPDVIASCIEQYFAGAKDLYGANAEDNSIMILTIMDLWVALDIFAIRQCPLLKQYSPEIPSDFLHPLLLHRSSTLNRALHIEEYLCQRHTEACNATSIFSNDISESSFAVKYFRASKALQRLNDEIVVDAHQKRVKKRAELDHLNQTSKSLLQQASRMDHEIYEDLFGGESHSSSCQKCQLERRAKALKISVHEWPLPRSTVHAQQAVFELSPPGAFSVWRSITYLILRDISLFSVPDLQGQPKVQVLLDSFSGLHQWAVRCQKDHRLTIGSTTKSFSDQTHYKKIRIPAQESSVFVNNGLSFRLFDRIRGSWTTDSFSTSNVSEMCTHPIPSASPYRSLHHFMSGTRHTPNDILAAQADCPKEINLHELIAFSGLRSGPRLQWLNIARELASPYLSFRREEVHILITQAVCQLGPLSDGVREWHMDLNTPGFGNTLLRELESLLEKIKANWLEEVTVRTIVLVSSRLLASTSDPDISNRACALLREARNLTYRWTCEVGKKLESTDDEKSCAGLRRRLCMIAATCFSTFDVCREHIPVTLASDEDFTIAMQCAVIVHDNTPPPLSDNNSGYLAQMISRHCRLLHYLEPFFSQPLSALLGGAILLHASAFDHALARLWLGYRRHISSSWHALPGPNSRWISCVAGGGHDVHYNLLTGQLLINGKPLGRLPQEIVKHPTYASVLGTRILDVGPADIPGMDFMTRSTVSGYQILFSWNNGDLILRTRRPGDSQILQLIPRSRLLGDFPRHFIDGYTHWLDANPRELEFRPAGFPWTSEPSNWRLYIHKPGIHPRATFQKLSRGSSSIQLVDIRSTTFGVLSSMLSSLESPEHIIATHTSQSLEVSLPRLHLSFFVNPNWELESRSMPNYVIDKTQSCGTLFGLRNKLVLCPRPNSSEWSLLPRRVIIPEGKISFRSMGDFTSVSIDTGDGQHVRWHEYTIDADLGRLSSNTSLTSKLYQCYLHALTSNCLPDPLLGHTGTEEALYMLQSAACRSFQRLDRHEAELLESISDLTPERVYYPPHLKSMAAVKWNDLPALSQHHDFFGAVCTILDHARMLEALYDQPTFFDSRDRDPLLLDRAAYRNKVYYPSDLQTSERPSSLDDVRYRSRDVPDCETAKHIAYQTSWSIWNAQPSLPVYCTLPNLWDFMTSQGSVGPSSSKVSLKYSRYWLKFNAERDWFVIYDLYRHAINGGLPRMRIGLSFCLSAAVYSKSEYSDIILFFMASALDERCRHLSPPPYLSYTLSDGVVPDLAYLEDLVSRSAFPIEATPAHLLNVEATLSKKAKEQRRKEEYDAVIESKSSKIAKLILRRWPGHTSVDFHEQWFDKSKCRQYIDEYFQSISRNIQLRDHILQLQSILQRHGNVSIPATLPYKFSPQFVTSSSKAPSYSIRDTMLSHTHTTVPTPLTEQPFPGDSIPPPAATAGTLESVGPDSLKILIEEFRNSRQPLLELYGNELNKSHRELMGHGASNSDRGTIPSHEFLRLYHDKCSLRKDKLFFEISAFLGPSQNVEKVNAVAGLWPRITPRNLLRQLAQDRLATLPDQWNTIITRYAIGLLRYQQSRRLLELSSSQKHGELLREIDSLRSDILAESTPDWLLIQIEANLMARPVQVAVAREMISPESQKNISLQLNMGEGKSSVIVPLVASTLADGSNFVRIVTLKPLSGQMFQLLVSRLSGLLNRPIFYIPFSRSLDMTTSLINTIGRLYRRCAAEGGVLVVQPEHLLSQKLMHVNFLLTSDGDGEKRSMARELGLLQDWVTKASRDVLDESDELLHVRYQLVYTAGEQMPVDDHPNRWITIQQVFNRLQVHAVKLRSTFPKMIAIDTSPNGFSTIRILDPAILHNISSLIVDDALGGRLSNLPLGVLPSVIRGVARHFITQRETSSSNDDLDLIHSHCAGTTLFKGILLLRGLLMDGEGILGYVLKERRWRVDYGLDPGRTMLAVPYRAKDVPSLRAEFGHPDVAIALTCLSYYYGGLTKDQLLWCFEMLTKLDDPEMEYDHWVELGQDLPLALLQLSGVNTEDETQVDEILVPLFSRNKRVVDFYLSQVVFPRAAREFPSKLPTSAWDLVEDTKNITTGFSGTNDNRYLLPASITQEDPNFVLGTNALVLQYLLRPENDYYECTEGDNGERESATVFLERLVQQDPEIRVLLDVGAQMLELQNEELARHWLSLRPDVSAAIFFNDSDHLTVVTPDGTREPFISSPFNRQLEKCVVYLDDAHTRGTDIKFPRGMRAAVTLGPKVTKDRLVQGKYIDYSDGRKTDEDIGCMRMRQLGKGHSVMFFAPGEVDRRIRNRIPRGVASDGRVRVVDVLRWAMQETCEDIRHHLPYWAQQGLDHHKRFTAHKQHRATGDLKCLRNAWLQPESRTLEEMYWVTSGAAVSPEIYSIPSLRERIERLGVTQLVDVRVAEEQEREADHEVEQESHIERPPKVQPARHFIHEDIREFVSTGRLRVSSGHISPLLAPLDMTNALDSSTKWSPSPLATGDFTTTVLGLKRMGLTDYLRPINWILSSGSGKDATVVVISPYEANALLPIIREKNKVRLHVYAPRVTSSMRSFSDLTFHTTPNSGSPAEQWSAPAHIRTELNLFAGQLYFDSREEYERLCVLLALTMAHPGAKYCQIDGFVSPAYRTGGVSPLKNSKVAILKRLIGLRRKGMGFSRTHLGQILNANPLSEETLQQMVKSTGEQEWCQYRICAKTPLLDGASANATSSTETPPLVRGLRP</sequence>
<protein>
    <recommendedName>
        <fullName evidence="2">ubiquitinyl hydrolase 1</fullName>
        <ecNumber evidence="2">3.4.19.12</ecNumber>
    </recommendedName>
</protein>
<keyword evidence="4" id="KW-0833">Ubl conjugation pathway</keyword>
<evidence type="ECO:0000256" key="1">
    <source>
        <dbReference type="ARBA" id="ARBA00000707"/>
    </source>
</evidence>
<evidence type="ECO:0000259" key="8">
    <source>
        <dbReference type="Pfam" id="PF12340"/>
    </source>
</evidence>
<name>A0A9P5T9W4_9AGAM</name>
<proteinExistence type="predicted"/>
<dbReference type="PANTHER" id="PTHR13367:SF33">
    <property type="entry name" value="P-LOOP CONTAINING NUCLEOSIDE TRIPHOSPHATE HYDROLASE PROTEIN"/>
    <property type="match status" value="1"/>
</dbReference>
<reference evidence="11" key="1">
    <citation type="submission" date="2019-10" db="EMBL/GenBank/DDBJ databases">
        <authorList>
            <consortium name="DOE Joint Genome Institute"/>
            <person name="Kuo A."/>
            <person name="Miyauchi S."/>
            <person name="Kiss E."/>
            <person name="Drula E."/>
            <person name="Kohler A."/>
            <person name="Sanchez-Garcia M."/>
            <person name="Andreopoulos B."/>
            <person name="Barry K.W."/>
            <person name="Bonito G."/>
            <person name="Buee M."/>
            <person name="Carver A."/>
            <person name="Chen C."/>
            <person name="Cichocki N."/>
            <person name="Clum A."/>
            <person name="Culley D."/>
            <person name="Crous P.W."/>
            <person name="Fauchery L."/>
            <person name="Girlanda M."/>
            <person name="Hayes R."/>
            <person name="Keri Z."/>
            <person name="LaButti K."/>
            <person name="Lipzen A."/>
            <person name="Lombard V."/>
            <person name="Magnuson J."/>
            <person name="Maillard F."/>
            <person name="Morin E."/>
            <person name="Murat C."/>
            <person name="Nolan M."/>
            <person name="Ohm R."/>
            <person name="Pangilinan J."/>
            <person name="Pereira M."/>
            <person name="Perotto S."/>
            <person name="Peter M."/>
            <person name="Riley R."/>
            <person name="Sitrit Y."/>
            <person name="Stielow B."/>
            <person name="Szollosi G."/>
            <person name="Zifcakova L."/>
            <person name="Stursova M."/>
            <person name="Spatafora J.W."/>
            <person name="Tedersoo L."/>
            <person name="Vaario L.-M."/>
            <person name="Yamada A."/>
            <person name="Yan M."/>
            <person name="Wang P."/>
            <person name="Xu J."/>
            <person name="Bruns T."/>
            <person name="Baldrian P."/>
            <person name="Vilgalys R."/>
            <person name="Henrissat B."/>
            <person name="Grigoriev I.V."/>
            <person name="Hibbett D."/>
            <person name="Nagy L.G."/>
            <person name="Martin F.M."/>
        </authorList>
    </citation>
    <scope>NUCLEOTIDE SEQUENCE</scope>
    <source>
        <strain evidence="11">Prilba</strain>
    </source>
</reference>
<gene>
    <name evidence="11" type="ORF">DFH94DRAFT_825421</name>
</gene>
<evidence type="ECO:0000259" key="10">
    <source>
        <dbReference type="Pfam" id="PF20255"/>
    </source>
</evidence>
<evidence type="ECO:0000256" key="5">
    <source>
        <dbReference type="ARBA" id="ARBA00022801"/>
    </source>
</evidence>
<evidence type="ECO:0000256" key="3">
    <source>
        <dbReference type="ARBA" id="ARBA00022670"/>
    </source>
</evidence>
<evidence type="ECO:0000256" key="7">
    <source>
        <dbReference type="SAM" id="MobiDB-lite"/>
    </source>
</evidence>
<dbReference type="EC" id="3.4.19.12" evidence="2"/>
<dbReference type="Pfam" id="PF20255">
    <property type="entry name" value="DUF6606"/>
    <property type="match status" value="1"/>
</dbReference>
<dbReference type="InterPro" id="IPR051346">
    <property type="entry name" value="OTU_Deubiquitinase"/>
</dbReference>